<evidence type="ECO:0000256" key="4">
    <source>
        <dbReference type="ARBA" id="ARBA00022777"/>
    </source>
</evidence>
<keyword evidence="4 9" id="KW-0418">Kinase</keyword>
<dbReference type="SUPFAM" id="SSF111331">
    <property type="entry name" value="NAD kinase/diacylglycerol kinase-like"/>
    <property type="match status" value="1"/>
</dbReference>
<dbReference type="Gene3D" id="2.60.200.40">
    <property type="match status" value="2"/>
</dbReference>
<dbReference type="GO" id="GO:0005737">
    <property type="term" value="C:cytoplasm"/>
    <property type="evidence" value="ECO:0007669"/>
    <property type="project" value="TreeGrafter"/>
</dbReference>
<evidence type="ECO:0000256" key="1">
    <source>
        <dbReference type="ARBA" id="ARBA00004308"/>
    </source>
</evidence>
<dbReference type="AlphaFoldDB" id="A0A5N5TI19"/>
<evidence type="ECO:0000313" key="9">
    <source>
        <dbReference type="EMBL" id="KAB7505829.1"/>
    </source>
</evidence>
<evidence type="ECO:0000256" key="2">
    <source>
        <dbReference type="ARBA" id="ARBA00022679"/>
    </source>
</evidence>
<dbReference type="FunFam" id="3.40.50.10330:FF:000005">
    <property type="entry name" value="Sphingosine kinase 2"/>
    <property type="match status" value="1"/>
</dbReference>
<dbReference type="Gene3D" id="3.40.50.10330">
    <property type="entry name" value="Probable inorganic polyphosphate/atp-NAD kinase, domain 1"/>
    <property type="match status" value="1"/>
</dbReference>
<dbReference type="GO" id="GO:0046512">
    <property type="term" value="P:sphingosine biosynthetic process"/>
    <property type="evidence" value="ECO:0007669"/>
    <property type="project" value="TreeGrafter"/>
</dbReference>
<reference evidence="9 10" key="1">
    <citation type="journal article" date="2019" name="PLoS Biol.">
        <title>Sex chromosomes control vertical transmission of feminizing Wolbachia symbionts in an isopod.</title>
        <authorList>
            <person name="Becking T."/>
            <person name="Chebbi M.A."/>
            <person name="Giraud I."/>
            <person name="Moumen B."/>
            <person name="Laverre T."/>
            <person name="Caubet Y."/>
            <person name="Peccoud J."/>
            <person name="Gilbert C."/>
            <person name="Cordaux R."/>
        </authorList>
    </citation>
    <scope>NUCLEOTIDE SEQUENCE [LARGE SCALE GENOMIC DNA]</scope>
    <source>
        <strain evidence="9">ANa2</strain>
        <tissue evidence="9">Whole body excluding digestive tract and cuticle</tissue>
    </source>
</reference>
<dbReference type="PANTHER" id="PTHR12358">
    <property type="entry name" value="SPHINGOSINE KINASE"/>
    <property type="match status" value="1"/>
</dbReference>
<dbReference type="PANTHER" id="PTHR12358:SF112">
    <property type="entry name" value="LD11247P-RELATED"/>
    <property type="match status" value="1"/>
</dbReference>
<evidence type="ECO:0000256" key="3">
    <source>
        <dbReference type="ARBA" id="ARBA00022741"/>
    </source>
</evidence>
<dbReference type="EC" id="2.7.1.91" evidence="7"/>
<keyword evidence="5" id="KW-0067">ATP-binding</keyword>
<keyword evidence="2" id="KW-0808">Transferase</keyword>
<dbReference type="GO" id="GO:0012505">
    <property type="term" value="C:endomembrane system"/>
    <property type="evidence" value="ECO:0007669"/>
    <property type="project" value="UniProtKB-SubCell"/>
</dbReference>
<dbReference type="GO" id="GO:0008481">
    <property type="term" value="F:sphingosine kinase activity"/>
    <property type="evidence" value="ECO:0007669"/>
    <property type="project" value="UniProtKB-EC"/>
</dbReference>
<protein>
    <recommendedName>
        <fullName evidence="7">sphingosine kinase</fullName>
        <ecNumber evidence="7">2.7.1.91</ecNumber>
    </recommendedName>
</protein>
<dbReference type="InterPro" id="IPR016064">
    <property type="entry name" value="NAD/diacylglycerol_kinase_sf"/>
</dbReference>
<evidence type="ECO:0000313" key="10">
    <source>
        <dbReference type="Proteomes" id="UP000326759"/>
    </source>
</evidence>
<name>A0A5N5TI19_9CRUS</name>
<dbReference type="Pfam" id="PF00781">
    <property type="entry name" value="DAGK_cat"/>
    <property type="match status" value="1"/>
</dbReference>
<evidence type="ECO:0000256" key="7">
    <source>
        <dbReference type="ARBA" id="ARBA00044037"/>
    </source>
</evidence>
<evidence type="ECO:0000256" key="6">
    <source>
        <dbReference type="ARBA" id="ARBA00023136"/>
    </source>
</evidence>
<organism evidence="9 10">
    <name type="scientific">Armadillidium nasatum</name>
    <dbReference type="NCBI Taxonomy" id="96803"/>
    <lineage>
        <taxon>Eukaryota</taxon>
        <taxon>Metazoa</taxon>
        <taxon>Ecdysozoa</taxon>
        <taxon>Arthropoda</taxon>
        <taxon>Crustacea</taxon>
        <taxon>Multicrustacea</taxon>
        <taxon>Malacostraca</taxon>
        <taxon>Eumalacostraca</taxon>
        <taxon>Peracarida</taxon>
        <taxon>Isopoda</taxon>
        <taxon>Oniscidea</taxon>
        <taxon>Crinocheta</taxon>
        <taxon>Armadillidiidae</taxon>
        <taxon>Armadillidium</taxon>
    </lineage>
</organism>
<dbReference type="InterPro" id="IPR017438">
    <property type="entry name" value="ATP-NAD_kinase_N"/>
</dbReference>
<dbReference type="Proteomes" id="UP000326759">
    <property type="component" value="Unassembled WGS sequence"/>
</dbReference>
<comment type="caution">
    <text evidence="9">The sequence shown here is derived from an EMBL/GenBank/DDBJ whole genome shotgun (WGS) entry which is preliminary data.</text>
</comment>
<keyword evidence="6" id="KW-0472">Membrane</keyword>
<feature type="domain" description="DAGKc" evidence="8">
    <location>
        <begin position="160"/>
        <end position="306"/>
    </location>
</feature>
<comment type="subcellular location">
    <subcellularLocation>
        <location evidence="1">Endomembrane system</location>
    </subcellularLocation>
</comment>
<dbReference type="InterPro" id="IPR050187">
    <property type="entry name" value="Lipid_Phosphate_FormReg"/>
</dbReference>
<accession>A0A5N5TI19</accession>
<dbReference type="SMART" id="SM00046">
    <property type="entry name" value="DAGKc"/>
    <property type="match status" value="1"/>
</dbReference>
<proteinExistence type="predicted"/>
<dbReference type="InterPro" id="IPR001206">
    <property type="entry name" value="Diacylglycerol_kinase_cat_dom"/>
</dbReference>
<dbReference type="GO" id="GO:0042981">
    <property type="term" value="P:regulation of apoptotic process"/>
    <property type="evidence" value="ECO:0007669"/>
    <property type="project" value="UniProtKB-ARBA"/>
</dbReference>
<dbReference type="GO" id="GO:0005524">
    <property type="term" value="F:ATP binding"/>
    <property type="evidence" value="ECO:0007669"/>
    <property type="project" value="UniProtKB-KW"/>
</dbReference>
<evidence type="ECO:0000259" key="8">
    <source>
        <dbReference type="PROSITE" id="PS50146"/>
    </source>
</evidence>
<dbReference type="GO" id="GO:0016020">
    <property type="term" value="C:membrane"/>
    <property type="evidence" value="ECO:0007669"/>
    <property type="project" value="TreeGrafter"/>
</dbReference>
<keyword evidence="3" id="KW-0547">Nucleotide-binding</keyword>
<keyword evidence="10" id="KW-1185">Reference proteome</keyword>
<gene>
    <name evidence="9" type="primary">Sphk2</name>
    <name evidence="9" type="ORF">Anas_01565</name>
</gene>
<evidence type="ECO:0000256" key="5">
    <source>
        <dbReference type="ARBA" id="ARBA00022840"/>
    </source>
</evidence>
<sequence>MFLPLNSYTHNSDGSFGTISYLGIIGYEIFIMNCIIENDFYMYKNNYFKYNVKLDLDWLTYRPINDFETENSEVKISIREIAGCSLMRSSKNEKKEVFLKICSYFLDGSDSKKKRRRKVTIFEISYDRSFEGNLQLANKWRSLIYFAMYLTRGSSPALFKVKKNLLIFINPKSGPGIALKIFEERVKPMLSETEVEYDLCVTNHANHAFEIVQHKDLKTYAGIISIAGDGLIFEILNGLNQRSDREEALSIPIGVIPGGSGNALANSISRLINEPYLSNPVLVSTLNVVNPVASPLDLIHIQTFKGNELISFLSIGLGILADIDIDSEKLRAIGETRFTLYGIAKILRNFISIYATNMPYINSSNLFSPKSKLDDGVLWLCYVKDNYSRPFWLKKYLYIS</sequence>
<dbReference type="EMBL" id="SEYY01001096">
    <property type="protein sequence ID" value="KAB7505829.1"/>
    <property type="molecule type" value="Genomic_DNA"/>
</dbReference>
<dbReference type="OrthoDB" id="3853857at2759"/>
<dbReference type="PROSITE" id="PS50146">
    <property type="entry name" value="DAGK"/>
    <property type="match status" value="1"/>
</dbReference>